<dbReference type="InterPro" id="IPR012336">
    <property type="entry name" value="Thioredoxin-like_fold"/>
</dbReference>
<sequence>MPSKSSTKPSITLYRGWSDPGYVWSPFVTKLEARLRFAGLSYKAEAGSPRTAPKGKIPYVEISRAGHEPEMIADSSQIIGRLVEDDLLPDLNADLGPVERAHDMALRALLEEKLYFYQSYEKWHEHYYTMRDHALGSIPYPMRVLVGLLAYRSTMTTLYGQGTARFSGPEIDTFREEIWKNINSLLVDARKRRADTRDAKPCFWVLGGDRPSEADAVLFGFIIGAMISPAAPTSQKVVKSFPAIEDYARRIHDQYFSDYQVWGLNQALIDYCIMRRLLSKDFEISCRTYVPFL</sequence>
<keyword evidence="3" id="KW-0808">Transferase</keyword>
<dbReference type="EMBL" id="FJOG01000007">
    <property type="protein sequence ID" value="CZR56187.1"/>
    <property type="molecule type" value="Genomic_DNA"/>
</dbReference>
<dbReference type="InterPro" id="IPR040079">
    <property type="entry name" value="Glutathione_S-Trfase"/>
</dbReference>
<reference evidence="3 4" key="1">
    <citation type="submission" date="2016-03" db="EMBL/GenBank/DDBJ databases">
        <authorList>
            <person name="Ploux O."/>
        </authorList>
    </citation>
    <scope>NUCLEOTIDE SEQUENCE [LARGE SCALE GENOMIC DNA]</scope>
    <source>
        <strain evidence="3 4">UAMH 11012</strain>
    </source>
</reference>
<comment type="similarity">
    <text evidence="1">Belongs to the FAX family.</text>
</comment>
<dbReference type="InterPro" id="IPR050931">
    <property type="entry name" value="Mito_Protein_Transport_Metaxin"/>
</dbReference>
<dbReference type="GO" id="GO:0005737">
    <property type="term" value="C:cytoplasm"/>
    <property type="evidence" value="ECO:0007669"/>
    <property type="project" value="TreeGrafter"/>
</dbReference>
<dbReference type="SFLD" id="SFLDG01180">
    <property type="entry name" value="SUF1"/>
    <property type="match status" value="1"/>
</dbReference>
<dbReference type="SFLD" id="SFLDG01200">
    <property type="entry name" value="SUF1.1"/>
    <property type="match status" value="1"/>
</dbReference>
<evidence type="ECO:0000259" key="2">
    <source>
        <dbReference type="Pfam" id="PF17172"/>
    </source>
</evidence>
<dbReference type="STRING" id="576137.A0A1L7WTT1"/>
<accession>A0A1L7WTT1</accession>
<dbReference type="OrthoDB" id="5809458at2759"/>
<dbReference type="InterPro" id="IPR026928">
    <property type="entry name" value="FAX/IsoI-like"/>
</dbReference>
<dbReference type="PANTHER" id="PTHR12289">
    <property type="entry name" value="METAXIN RELATED"/>
    <property type="match status" value="1"/>
</dbReference>
<dbReference type="PANTHER" id="PTHR12289:SF41">
    <property type="entry name" value="FAILED AXON CONNECTIONS-RELATED"/>
    <property type="match status" value="1"/>
</dbReference>
<dbReference type="AlphaFoldDB" id="A0A1L7WTT1"/>
<keyword evidence="4" id="KW-1185">Reference proteome</keyword>
<evidence type="ECO:0000313" key="3">
    <source>
        <dbReference type="EMBL" id="CZR56187.1"/>
    </source>
</evidence>
<evidence type="ECO:0000313" key="4">
    <source>
        <dbReference type="Proteomes" id="UP000184330"/>
    </source>
</evidence>
<gene>
    <name evidence="3" type="ORF">PAC_06075</name>
</gene>
<dbReference type="SFLD" id="SFLDS00019">
    <property type="entry name" value="Glutathione_Transferase_(cytos"/>
    <property type="match status" value="1"/>
</dbReference>
<dbReference type="Proteomes" id="UP000184330">
    <property type="component" value="Unassembled WGS sequence"/>
</dbReference>
<protein>
    <submittedName>
        <fullName evidence="3">Related to glutathione S-transferase</fullName>
    </submittedName>
</protein>
<feature type="domain" description="Thioredoxin-like fold" evidence="2">
    <location>
        <begin position="26"/>
        <end position="125"/>
    </location>
</feature>
<dbReference type="Pfam" id="PF17172">
    <property type="entry name" value="GST_N_4"/>
    <property type="match status" value="1"/>
</dbReference>
<dbReference type="GO" id="GO:0016740">
    <property type="term" value="F:transferase activity"/>
    <property type="evidence" value="ECO:0007669"/>
    <property type="project" value="UniProtKB-KW"/>
</dbReference>
<name>A0A1L7WTT1_9HELO</name>
<evidence type="ECO:0000256" key="1">
    <source>
        <dbReference type="ARBA" id="ARBA00006475"/>
    </source>
</evidence>
<organism evidence="3 4">
    <name type="scientific">Phialocephala subalpina</name>
    <dbReference type="NCBI Taxonomy" id="576137"/>
    <lineage>
        <taxon>Eukaryota</taxon>
        <taxon>Fungi</taxon>
        <taxon>Dikarya</taxon>
        <taxon>Ascomycota</taxon>
        <taxon>Pezizomycotina</taxon>
        <taxon>Leotiomycetes</taxon>
        <taxon>Helotiales</taxon>
        <taxon>Mollisiaceae</taxon>
        <taxon>Phialocephala</taxon>
        <taxon>Phialocephala fortinii species complex</taxon>
    </lineage>
</organism>
<proteinExistence type="inferred from homology"/>